<reference evidence="2" key="1">
    <citation type="submission" date="2019-12" db="EMBL/GenBank/DDBJ databases">
        <title>Genome sequencing and annotation of Brassica cretica.</title>
        <authorList>
            <person name="Studholme D.J."/>
            <person name="Sarris P.F."/>
        </authorList>
    </citation>
    <scope>NUCLEOTIDE SEQUENCE</scope>
    <source>
        <strain evidence="2">PFS-001/15</strain>
        <tissue evidence="2">Leaf</tissue>
    </source>
</reference>
<gene>
    <name evidence="2" type="ORF">F2Q68_00018038</name>
</gene>
<sequence length="192" mass="21898">ISPIYSRDAVRSTFRRNHRQFFSTGLLGIAASAFRPPVPLPPSNITTDQDFEIPVDCSGRKPQTRFFDEKDRGEHPVLRRLQLFFSSQYHKTNTLTTLYKVSKLRRFQRMEVSMFSQMENILDSYLESFSVSPIYSGDAVRSTFRRNHRQFFSTGLLGIAASASRPPAPLPPSNTTTDQDFEIPVDCSGRKP</sequence>
<name>A0A8S9HEW1_BRACR</name>
<organism evidence="2 3">
    <name type="scientific">Brassica cretica</name>
    <name type="common">Mustard</name>
    <dbReference type="NCBI Taxonomy" id="69181"/>
    <lineage>
        <taxon>Eukaryota</taxon>
        <taxon>Viridiplantae</taxon>
        <taxon>Streptophyta</taxon>
        <taxon>Embryophyta</taxon>
        <taxon>Tracheophyta</taxon>
        <taxon>Spermatophyta</taxon>
        <taxon>Magnoliopsida</taxon>
        <taxon>eudicotyledons</taxon>
        <taxon>Gunneridae</taxon>
        <taxon>Pentapetalae</taxon>
        <taxon>rosids</taxon>
        <taxon>malvids</taxon>
        <taxon>Brassicales</taxon>
        <taxon>Brassicaceae</taxon>
        <taxon>Brassiceae</taxon>
        <taxon>Brassica</taxon>
    </lineage>
</organism>
<dbReference type="AlphaFoldDB" id="A0A8S9HEW1"/>
<feature type="non-terminal residue" evidence="2">
    <location>
        <position position="1"/>
    </location>
</feature>
<protein>
    <submittedName>
        <fullName evidence="2">Uncharacterized protein</fullName>
    </submittedName>
</protein>
<dbReference type="Proteomes" id="UP000712281">
    <property type="component" value="Unassembled WGS sequence"/>
</dbReference>
<accession>A0A8S9HEW1</accession>
<evidence type="ECO:0000313" key="2">
    <source>
        <dbReference type="EMBL" id="KAF2557035.1"/>
    </source>
</evidence>
<evidence type="ECO:0000313" key="3">
    <source>
        <dbReference type="Proteomes" id="UP000712281"/>
    </source>
</evidence>
<feature type="region of interest" description="Disordered" evidence="1">
    <location>
        <begin position="163"/>
        <end position="192"/>
    </location>
</feature>
<dbReference type="EMBL" id="QGKW02001940">
    <property type="protein sequence ID" value="KAF2557035.1"/>
    <property type="molecule type" value="Genomic_DNA"/>
</dbReference>
<evidence type="ECO:0000256" key="1">
    <source>
        <dbReference type="SAM" id="MobiDB-lite"/>
    </source>
</evidence>
<proteinExistence type="predicted"/>
<comment type="caution">
    <text evidence="2">The sequence shown here is derived from an EMBL/GenBank/DDBJ whole genome shotgun (WGS) entry which is preliminary data.</text>
</comment>